<comment type="subcellular location">
    <subcellularLocation>
        <location evidence="1">Membrane</location>
        <topology evidence="1">Multi-pass membrane protein</topology>
    </subcellularLocation>
</comment>
<dbReference type="PANTHER" id="PTHR11132">
    <property type="entry name" value="SOLUTE CARRIER FAMILY 35"/>
    <property type="match status" value="1"/>
</dbReference>
<evidence type="ECO:0000256" key="5">
    <source>
        <dbReference type="SAM" id="Phobius"/>
    </source>
</evidence>
<dbReference type="EMBL" id="JANCYW010000006">
    <property type="protein sequence ID" value="KAK4535946.1"/>
    <property type="molecule type" value="Genomic_DNA"/>
</dbReference>
<feature type="transmembrane region" description="Helical" evidence="5">
    <location>
        <begin position="205"/>
        <end position="226"/>
    </location>
</feature>
<evidence type="ECO:0000256" key="4">
    <source>
        <dbReference type="ARBA" id="ARBA00023136"/>
    </source>
</evidence>
<evidence type="ECO:0000256" key="2">
    <source>
        <dbReference type="ARBA" id="ARBA00022692"/>
    </source>
</evidence>
<organism evidence="7 8">
    <name type="scientific">Cyanidium caldarium</name>
    <name type="common">Red alga</name>
    <dbReference type="NCBI Taxonomy" id="2771"/>
    <lineage>
        <taxon>Eukaryota</taxon>
        <taxon>Rhodophyta</taxon>
        <taxon>Bangiophyceae</taxon>
        <taxon>Cyanidiales</taxon>
        <taxon>Cyanidiaceae</taxon>
        <taxon>Cyanidium</taxon>
    </lineage>
</organism>
<proteinExistence type="predicted"/>
<feature type="transmembrane region" description="Helical" evidence="5">
    <location>
        <begin position="406"/>
        <end position="439"/>
    </location>
</feature>
<name>A0AAV9IV64_CYACA</name>
<evidence type="ECO:0000313" key="7">
    <source>
        <dbReference type="EMBL" id="KAK4535946.1"/>
    </source>
</evidence>
<dbReference type="InterPro" id="IPR050186">
    <property type="entry name" value="TPT_transporter"/>
</dbReference>
<evidence type="ECO:0000256" key="1">
    <source>
        <dbReference type="ARBA" id="ARBA00004141"/>
    </source>
</evidence>
<keyword evidence="2 5" id="KW-0812">Transmembrane</keyword>
<comment type="caution">
    <text evidence="7">The sequence shown here is derived from an EMBL/GenBank/DDBJ whole genome shotgun (WGS) entry which is preliminary data.</text>
</comment>
<feature type="transmembrane region" description="Helical" evidence="5">
    <location>
        <begin position="367"/>
        <end position="386"/>
    </location>
</feature>
<dbReference type="Proteomes" id="UP001301350">
    <property type="component" value="Unassembled WGS sequence"/>
</dbReference>
<feature type="transmembrane region" description="Helical" evidence="5">
    <location>
        <begin position="117"/>
        <end position="135"/>
    </location>
</feature>
<feature type="transmembrane region" description="Helical" evidence="5">
    <location>
        <begin position="246"/>
        <end position="271"/>
    </location>
</feature>
<keyword evidence="3 5" id="KW-1133">Transmembrane helix</keyword>
<gene>
    <name evidence="7" type="ORF">CDCA_CDCA06G1971</name>
</gene>
<accession>A0AAV9IV64</accession>
<reference evidence="7 8" key="1">
    <citation type="submission" date="2022-07" db="EMBL/GenBank/DDBJ databases">
        <title>Genome-wide signatures of adaptation to extreme environments.</title>
        <authorList>
            <person name="Cho C.H."/>
            <person name="Yoon H.S."/>
        </authorList>
    </citation>
    <scope>NUCLEOTIDE SEQUENCE [LARGE SCALE GENOMIC DNA]</scope>
    <source>
        <strain evidence="7 8">DBV 063 E5</strain>
    </source>
</reference>
<dbReference type="InterPro" id="IPR004853">
    <property type="entry name" value="Sugar_P_trans_dom"/>
</dbReference>
<protein>
    <recommendedName>
        <fullName evidence="6">Sugar phosphate transporter domain-containing protein</fullName>
    </recommendedName>
</protein>
<dbReference type="InterPro" id="IPR037185">
    <property type="entry name" value="EmrE-like"/>
</dbReference>
<sequence length="513" mass="55458">MPATEVNGEASGPVAGAEHVFRGACDRPIDLAGAAGFHDHETLPTSPGNVHLRRSPRKSKLPLWQGAGRGGWHQLGDGSPAHSRSRAARLFALWNGCSILHLYVTRELLARYRVSEVFLTLTQMLLTVVYGLALMRATTGSQATRAAFRRNVLWKMVPLAALATVRDVTKFAGLARISVNLSVTLRSLSPVATVGMQWLFWGDRFSPAVLLSLLPIMAGVTMASIAELAKTDGELAQARTTNAHLALLSFIAGCAACCLSVLFGVAHAMAIKTLFTRQQDKIDPVHLQVLQSLLSIGLLTPYYAGQCLWRPVALRWSRMALAEARLPPAAGEHGSGAGWHSLQLTPGKQRVENGATAAPVSVRRRQIALFLVAKGLMNFAQSHYALLSLNELSNVAFSIASSMRRMLSGLLTVLLFYRDAISVLGVVGICVSVLGCMLYDRACHTQETRWRTSHPASAAKEHTAAQRQHGAAVPREEAFAAELHEGHHVMCRNRSDFFIEPLVAEACAASASM</sequence>
<keyword evidence="8" id="KW-1185">Reference proteome</keyword>
<feature type="domain" description="Sugar phosphate transporter" evidence="6">
    <location>
        <begin position="361"/>
        <end position="439"/>
    </location>
</feature>
<evidence type="ECO:0000313" key="8">
    <source>
        <dbReference type="Proteomes" id="UP001301350"/>
    </source>
</evidence>
<evidence type="ECO:0000259" key="6">
    <source>
        <dbReference type="Pfam" id="PF03151"/>
    </source>
</evidence>
<dbReference type="AlphaFoldDB" id="A0AAV9IV64"/>
<dbReference type="Pfam" id="PF03151">
    <property type="entry name" value="TPT"/>
    <property type="match status" value="2"/>
</dbReference>
<keyword evidence="4 5" id="KW-0472">Membrane</keyword>
<evidence type="ECO:0000256" key="3">
    <source>
        <dbReference type="ARBA" id="ARBA00022989"/>
    </source>
</evidence>
<dbReference type="GO" id="GO:0016020">
    <property type="term" value="C:membrane"/>
    <property type="evidence" value="ECO:0007669"/>
    <property type="project" value="UniProtKB-SubCell"/>
</dbReference>
<feature type="domain" description="Sugar phosphate transporter" evidence="6">
    <location>
        <begin position="87"/>
        <end position="236"/>
    </location>
</feature>
<dbReference type="SUPFAM" id="SSF103481">
    <property type="entry name" value="Multidrug resistance efflux transporter EmrE"/>
    <property type="match status" value="1"/>
</dbReference>